<evidence type="ECO:0000313" key="3">
    <source>
        <dbReference type="EMBL" id="KKU03291.1"/>
    </source>
</evidence>
<dbReference type="InterPro" id="IPR001296">
    <property type="entry name" value="Glyco_trans_1"/>
</dbReference>
<reference evidence="3 4" key="1">
    <citation type="journal article" date="2015" name="Nature">
        <title>rRNA introns, odd ribosomes, and small enigmatic genomes across a large radiation of phyla.</title>
        <authorList>
            <person name="Brown C.T."/>
            <person name="Hug L.A."/>
            <person name="Thomas B.C."/>
            <person name="Sharon I."/>
            <person name="Castelle C.J."/>
            <person name="Singh A."/>
            <person name="Wilkins M.J."/>
            <person name="Williams K.H."/>
            <person name="Banfield J.F."/>
        </authorList>
    </citation>
    <scope>NUCLEOTIDE SEQUENCE [LARGE SCALE GENOMIC DNA]</scope>
</reference>
<dbReference type="Gene3D" id="3.40.50.2000">
    <property type="entry name" value="Glycogen Phosphorylase B"/>
    <property type="match status" value="2"/>
</dbReference>
<sequence>MKIALFHNLPPGGAKRTVYEQVKHLSQKHELRLFQLSNTNEDFLSLYPFVKSKKTYPFSLSSNRLRADYQKFFVLPQIHRRMAQDTEGADVALIHADLYTQAPHILCFLKIPSLYFCQEMLRIAYEPELAFTDRVSFPKRYYEVLTRQIRKFVDRSNAQSASMILTNSGFTGAKVQKEFNRPALTCHLGVDPQVFYPQDLPKKTQVLFIDQKDKISGYDFVLQVLNLIPPQNRPKLRILSFSKGAPAVLPQNMAKYYSESLATLCTSYNEPFGLAPIESMACGTPVLAVNDGGYQETVLDGLTGWLLPRDPKAFTKKIAFLHRHPQKAHQMGLAGRKHVIKNFTWAKHNSIVESALCHLASR</sequence>
<name>A0A0G1M4V3_9BACT</name>
<feature type="domain" description="Glycosyl transferase family 1" evidence="2">
    <location>
        <begin position="251"/>
        <end position="337"/>
    </location>
</feature>
<dbReference type="Pfam" id="PF00534">
    <property type="entry name" value="Glycos_transf_1"/>
    <property type="match status" value="1"/>
</dbReference>
<dbReference type="PANTHER" id="PTHR45918:SF1">
    <property type="entry name" value="ALPHA-1,3_1,6-MANNOSYLTRANSFERASE ALG2"/>
    <property type="match status" value="1"/>
</dbReference>
<evidence type="ECO:0000256" key="1">
    <source>
        <dbReference type="ARBA" id="ARBA00022679"/>
    </source>
</evidence>
<keyword evidence="1 3" id="KW-0808">Transferase</keyword>
<evidence type="ECO:0000259" key="2">
    <source>
        <dbReference type="Pfam" id="PF00534"/>
    </source>
</evidence>
<dbReference type="CDD" id="cd03801">
    <property type="entry name" value="GT4_PimA-like"/>
    <property type="match status" value="1"/>
</dbReference>
<proteinExistence type="predicted"/>
<organism evidence="3 4">
    <name type="scientific">Candidatus Amesbacteria bacterium GW2011_GWC2_45_19</name>
    <dbReference type="NCBI Taxonomy" id="1618366"/>
    <lineage>
        <taxon>Bacteria</taxon>
        <taxon>Candidatus Amesiibacteriota</taxon>
    </lineage>
</organism>
<dbReference type="GO" id="GO:0004378">
    <property type="term" value="F:GDP-Man:Man(1)GlcNAc(2)-PP-Dol alpha-1,3-mannosyltransferase activity"/>
    <property type="evidence" value="ECO:0007669"/>
    <property type="project" value="InterPro"/>
</dbReference>
<comment type="caution">
    <text evidence="3">The sequence shown here is derived from an EMBL/GenBank/DDBJ whole genome shotgun (WGS) entry which is preliminary data.</text>
</comment>
<protein>
    <submittedName>
        <fullName evidence="3">Group 1 glycosyl transferase</fullName>
    </submittedName>
</protein>
<dbReference type="SUPFAM" id="SSF53756">
    <property type="entry name" value="UDP-Glycosyltransferase/glycogen phosphorylase"/>
    <property type="match status" value="1"/>
</dbReference>
<accession>A0A0G1M4V3</accession>
<dbReference type="EMBL" id="LCKS01000002">
    <property type="protein sequence ID" value="KKU03291.1"/>
    <property type="molecule type" value="Genomic_DNA"/>
</dbReference>
<gene>
    <name evidence="3" type="ORF">UX05_C0002G0047</name>
</gene>
<dbReference type="InterPro" id="IPR027054">
    <property type="entry name" value="ALG2"/>
</dbReference>
<evidence type="ECO:0000313" key="4">
    <source>
        <dbReference type="Proteomes" id="UP000034264"/>
    </source>
</evidence>
<dbReference type="Proteomes" id="UP000034264">
    <property type="component" value="Unassembled WGS sequence"/>
</dbReference>
<dbReference type="PANTHER" id="PTHR45918">
    <property type="entry name" value="ALPHA-1,3/1,6-MANNOSYLTRANSFERASE ALG2"/>
    <property type="match status" value="1"/>
</dbReference>
<dbReference type="AlphaFoldDB" id="A0A0G1M4V3"/>